<feature type="transmembrane region" description="Helical" evidence="5">
    <location>
        <begin position="18"/>
        <end position="37"/>
    </location>
</feature>
<keyword evidence="3 5" id="KW-1133">Transmembrane helix</keyword>
<comment type="caution">
    <text evidence="6">The sequence shown here is derived from an EMBL/GenBank/DDBJ whole genome shotgun (WGS) entry which is preliminary data.</text>
</comment>
<feature type="transmembrane region" description="Helical" evidence="5">
    <location>
        <begin position="157"/>
        <end position="181"/>
    </location>
</feature>
<dbReference type="GeneID" id="31006832"/>
<evidence type="ECO:0000256" key="2">
    <source>
        <dbReference type="ARBA" id="ARBA00022692"/>
    </source>
</evidence>
<evidence type="ECO:0008006" key="8">
    <source>
        <dbReference type="Google" id="ProtNLM"/>
    </source>
</evidence>
<evidence type="ECO:0000256" key="4">
    <source>
        <dbReference type="ARBA" id="ARBA00023136"/>
    </source>
</evidence>
<feature type="transmembrane region" description="Helical" evidence="5">
    <location>
        <begin position="44"/>
        <end position="63"/>
    </location>
</feature>
<dbReference type="InterPro" id="IPR007568">
    <property type="entry name" value="RTA1"/>
</dbReference>
<dbReference type="GO" id="GO:0016020">
    <property type="term" value="C:membrane"/>
    <property type="evidence" value="ECO:0007669"/>
    <property type="project" value="UniProtKB-SubCell"/>
</dbReference>
<evidence type="ECO:0000256" key="1">
    <source>
        <dbReference type="ARBA" id="ARBA00004141"/>
    </source>
</evidence>
<dbReference type="Pfam" id="PF04479">
    <property type="entry name" value="RTA1"/>
    <property type="match status" value="1"/>
</dbReference>
<protein>
    <recommendedName>
        <fullName evidence="8">Protein RTM1</fullName>
    </recommendedName>
</protein>
<evidence type="ECO:0000313" key="7">
    <source>
        <dbReference type="Proteomes" id="UP000214365"/>
    </source>
</evidence>
<dbReference type="PANTHER" id="PTHR31465">
    <property type="entry name" value="PROTEIN RTA1-RELATED"/>
    <property type="match status" value="1"/>
</dbReference>
<feature type="transmembrane region" description="Helical" evidence="5">
    <location>
        <begin position="79"/>
        <end position="99"/>
    </location>
</feature>
<evidence type="ECO:0000256" key="5">
    <source>
        <dbReference type="SAM" id="Phobius"/>
    </source>
</evidence>
<organism evidence="6 7">
    <name type="scientific">Talaromyces atroroseus</name>
    <dbReference type="NCBI Taxonomy" id="1441469"/>
    <lineage>
        <taxon>Eukaryota</taxon>
        <taxon>Fungi</taxon>
        <taxon>Dikarya</taxon>
        <taxon>Ascomycota</taxon>
        <taxon>Pezizomycotina</taxon>
        <taxon>Eurotiomycetes</taxon>
        <taxon>Eurotiomycetidae</taxon>
        <taxon>Eurotiales</taxon>
        <taxon>Trichocomaceae</taxon>
        <taxon>Talaromyces</taxon>
        <taxon>Talaromyces sect. Trachyspermi</taxon>
    </lineage>
</organism>
<sequence>MSDQDAVEFKLYRYDPSAGAAAVFCVLFLVASTIHTYQLVRTRTWFFIPFVLGGFFEVFGYMGRIESANQTPNWTTGPYIQQTLLLLIAPTLFAASVYMELGRIIILTNGEEHSLVPRKWLTKIFLIGDITSFFMQGAGGGIMASGNIQSLHTGEKIIIGGLVVQLLFFALFIFTTLKFHFGLKNNPNRKVLTQRPPWERHIQALYGGSLLILIRSIFRLIEYAQGNAGYLVSHEAYMYIFDGSLMFLTMVVFLFIHPSEVNALLNPAAAGKAVRRVFSVYALDQFRPN</sequence>
<feature type="transmembrane region" description="Helical" evidence="5">
    <location>
        <begin position="236"/>
        <end position="256"/>
    </location>
</feature>
<proteinExistence type="predicted"/>
<evidence type="ECO:0000313" key="6">
    <source>
        <dbReference type="EMBL" id="OKL57773.1"/>
    </source>
</evidence>
<dbReference type="PANTHER" id="PTHR31465:SF1">
    <property type="entry name" value="PROTEIN RTA1-RELATED"/>
    <property type="match status" value="1"/>
</dbReference>
<gene>
    <name evidence="6" type="ORF">UA08_07076</name>
</gene>
<keyword evidence="7" id="KW-1185">Reference proteome</keyword>
<dbReference type="OrthoDB" id="3358017at2759"/>
<evidence type="ECO:0000256" key="3">
    <source>
        <dbReference type="ARBA" id="ARBA00022989"/>
    </source>
</evidence>
<feature type="transmembrane region" description="Helical" evidence="5">
    <location>
        <begin position="202"/>
        <end position="221"/>
    </location>
</feature>
<keyword evidence="4 5" id="KW-0472">Membrane</keyword>
<dbReference type="AlphaFoldDB" id="A0A225AF91"/>
<comment type="subcellular location">
    <subcellularLocation>
        <location evidence="1">Membrane</location>
        <topology evidence="1">Multi-pass membrane protein</topology>
    </subcellularLocation>
</comment>
<reference evidence="6 7" key="1">
    <citation type="submission" date="2015-06" db="EMBL/GenBank/DDBJ databases">
        <title>Talaromyces atroroseus IBT 11181 draft genome.</title>
        <authorList>
            <person name="Rasmussen K.B."/>
            <person name="Rasmussen S."/>
            <person name="Petersen B."/>
            <person name="Sicheritz-Ponten T."/>
            <person name="Mortensen U.H."/>
            <person name="Thrane U."/>
        </authorList>
    </citation>
    <scope>NUCLEOTIDE SEQUENCE [LARGE SCALE GENOMIC DNA]</scope>
    <source>
        <strain evidence="6 7">IBT 11181</strain>
    </source>
</reference>
<dbReference type="EMBL" id="LFMY01000011">
    <property type="protein sequence ID" value="OKL57773.1"/>
    <property type="molecule type" value="Genomic_DNA"/>
</dbReference>
<dbReference type="RefSeq" id="XP_020117894.1">
    <property type="nucleotide sequence ID" value="XM_020261976.1"/>
</dbReference>
<keyword evidence="2 5" id="KW-0812">Transmembrane</keyword>
<feature type="transmembrane region" description="Helical" evidence="5">
    <location>
        <begin position="120"/>
        <end position="145"/>
    </location>
</feature>
<name>A0A225AF91_TALAT</name>
<accession>A0A225AF91</accession>
<dbReference type="STRING" id="1441469.A0A225AF91"/>
<dbReference type="Proteomes" id="UP000214365">
    <property type="component" value="Unassembled WGS sequence"/>
</dbReference>